<keyword evidence="12" id="KW-0175">Coiled coil</keyword>
<evidence type="ECO:0000256" key="5">
    <source>
        <dbReference type="ARBA" id="ARBA00022553"/>
    </source>
</evidence>
<dbReference type="InterPro" id="IPR004358">
    <property type="entry name" value="Sig_transdc_His_kin-like_C"/>
</dbReference>
<feature type="transmembrane region" description="Helical" evidence="13">
    <location>
        <begin position="20"/>
        <end position="38"/>
    </location>
</feature>
<dbReference type="SMART" id="SM00387">
    <property type="entry name" value="HATPase_c"/>
    <property type="match status" value="1"/>
</dbReference>
<evidence type="ECO:0000256" key="13">
    <source>
        <dbReference type="SAM" id="Phobius"/>
    </source>
</evidence>
<name>A0ABW0R127_9BACL</name>
<evidence type="ECO:0000313" key="17">
    <source>
        <dbReference type="Proteomes" id="UP001596108"/>
    </source>
</evidence>
<dbReference type="SUPFAM" id="SSF55874">
    <property type="entry name" value="ATPase domain of HSP90 chaperone/DNA topoisomerase II/histidine kinase"/>
    <property type="match status" value="1"/>
</dbReference>
<dbReference type="GO" id="GO:0016301">
    <property type="term" value="F:kinase activity"/>
    <property type="evidence" value="ECO:0007669"/>
    <property type="project" value="UniProtKB-KW"/>
</dbReference>
<comment type="caution">
    <text evidence="16">The sequence shown here is derived from an EMBL/GenBank/DDBJ whole genome shotgun (WGS) entry which is preliminary data.</text>
</comment>
<dbReference type="RefSeq" id="WP_378112884.1">
    <property type="nucleotide sequence ID" value="NZ_JBHSNC010000048.1"/>
</dbReference>
<protein>
    <recommendedName>
        <fullName evidence="3">histidine kinase</fullName>
        <ecNumber evidence="3">2.7.13.3</ecNumber>
    </recommendedName>
</protein>
<dbReference type="Pfam" id="PF02518">
    <property type="entry name" value="HATPase_c"/>
    <property type="match status" value="1"/>
</dbReference>
<comment type="subcellular location">
    <subcellularLocation>
        <location evidence="2">Cell membrane</location>
        <topology evidence="2">Multi-pass membrane protein</topology>
    </subcellularLocation>
</comment>
<reference evidence="17" key="1">
    <citation type="journal article" date="2019" name="Int. J. Syst. Evol. Microbiol.">
        <title>The Global Catalogue of Microorganisms (GCM) 10K type strain sequencing project: providing services to taxonomists for standard genome sequencing and annotation.</title>
        <authorList>
            <consortium name="The Broad Institute Genomics Platform"/>
            <consortium name="The Broad Institute Genome Sequencing Center for Infectious Disease"/>
            <person name="Wu L."/>
            <person name="Ma J."/>
        </authorList>
    </citation>
    <scope>NUCLEOTIDE SEQUENCE [LARGE SCALE GENOMIC DNA]</scope>
    <source>
        <strain evidence="17">CGMCC 1.18578</strain>
    </source>
</reference>
<dbReference type="InterPro" id="IPR036890">
    <property type="entry name" value="HATPase_C_sf"/>
</dbReference>
<dbReference type="Proteomes" id="UP001596108">
    <property type="component" value="Unassembled WGS sequence"/>
</dbReference>
<dbReference type="PANTHER" id="PTHR43065">
    <property type="entry name" value="SENSOR HISTIDINE KINASE"/>
    <property type="match status" value="1"/>
</dbReference>
<feature type="domain" description="HAMP" evidence="15">
    <location>
        <begin position="198"/>
        <end position="250"/>
    </location>
</feature>
<keyword evidence="6" id="KW-0808">Transferase</keyword>
<dbReference type="PRINTS" id="PR00344">
    <property type="entry name" value="BCTRLSENSOR"/>
</dbReference>
<keyword evidence="13" id="KW-1133">Transmembrane helix</keyword>
<keyword evidence="17" id="KW-1185">Reference proteome</keyword>
<evidence type="ECO:0000256" key="7">
    <source>
        <dbReference type="ARBA" id="ARBA00022741"/>
    </source>
</evidence>
<evidence type="ECO:0000256" key="9">
    <source>
        <dbReference type="ARBA" id="ARBA00022840"/>
    </source>
</evidence>
<feature type="domain" description="Histidine kinase" evidence="14">
    <location>
        <begin position="281"/>
        <end position="512"/>
    </location>
</feature>
<organism evidence="16 17">
    <name type="scientific">Cohnella yongneupensis</name>
    <dbReference type="NCBI Taxonomy" id="425006"/>
    <lineage>
        <taxon>Bacteria</taxon>
        <taxon>Bacillati</taxon>
        <taxon>Bacillota</taxon>
        <taxon>Bacilli</taxon>
        <taxon>Bacillales</taxon>
        <taxon>Paenibacillaceae</taxon>
        <taxon>Cohnella</taxon>
    </lineage>
</organism>
<keyword evidence="7" id="KW-0547">Nucleotide-binding</keyword>
<accession>A0ABW0R127</accession>
<keyword evidence="4" id="KW-1003">Cell membrane</keyword>
<evidence type="ECO:0000256" key="6">
    <source>
        <dbReference type="ARBA" id="ARBA00022679"/>
    </source>
</evidence>
<evidence type="ECO:0000256" key="3">
    <source>
        <dbReference type="ARBA" id="ARBA00012438"/>
    </source>
</evidence>
<sequence>MTTGTVKPSVFRRMSLQSKLLVLVTIVTVGLMSIIVWFDTYSLRKSVEETYVSQLDGMTTAINGRYEESHSIEDVQQIFDYIQYKNPDVIQLTLYGETNVRASTDRKRIGSLTPPDLISMIESDQTLVDHLRNEADGIPKDRLTAPLKEDGDTIGAIELLIDTSDSMALIKKRVQIIVIVGLAITVLLLVTLSYIIRKLLLRPLLKIRTAAVSVKQGLPYKEISLDSSQEITEVASAFNEMVINLEGRYSELKQAMEIVQQTQKQLVESEKMVALGNLVAGVSHEINTPIGIGVTAVSYMDEKSKEFLAMYAANKMKRSDLEEYLRMIQDTTGMIQTNLFRASELIRSFKQVAVDSSAQTKRRFKLKAYIQEVLVSLQPNLKKTKHHVSVTGPEEIELFTDPGAISQLFTNLIMNSLIHAYQADDEGRIEIRLSEHNGKVTLRYSDDGKGMPPEVVDQIFNPFFTTNRGGGGTGLGMHIVYNLVVQSLGGTIACDSQLGQGTAFTIQIPIQEGA</sequence>
<dbReference type="SUPFAM" id="SSF47384">
    <property type="entry name" value="Homodimeric domain of signal transducing histidine kinase"/>
    <property type="match status" value="1"/>
</dbReference>
<evidence type="ECO:0000259" key="14">
    <source>
        <dbReference type="PROSITE" id="PS50109"/>
    </source>
</evidence>
<dbReference type="EC" id="2.7.13.3" evidence="3"/>
<dbReference type="PROSITE" id="PS50109">
    <property type="entry name" value="HIS_KIN"/>
    <property type="match status" value="1"/>
</dbReference>
<evidence type="ECO:0000259" key="15">
    <source>
        <dbReference type="PROSITE" id="PS50885"/>
    </source>
</evidence>
<dbReference type="Gene3D" id="6.10.340.10">
    <property type="match status" value="1"/>
</dbReference>
<feature type="transmembrane region" description="Helical" evidence="13">
    <location>
        <begin position="176"/>
        <end position="196"/>
    </location>
</feature>
<dbReference type="InterPro" id="IPR003660">
    <property type="entry name" value="HAMP_dom"/>
</dbReference>
<dbReference type="PROSITE" id="PS50885">
    <property type="entry name" value="HAMP"/>
    <property type="match status" value="1"/>
</dbReference>
<evidence type="ECO:0000256" key="4">
    <source>
        <dbReference type="ARBA" id="ARBA00022475"/>
    </source>
</evidence>
<dbReference type="PANTHER" id="PTHR43065:SF47">
    <property type="match status" value="1"/>
</dbReference>
<evidence type="ECO:0000256" key="12">
    <source>
        <dbReference type="SAM" id="Coils"/>
    </source>
</evidence>
<keyword evidence="10" id="KW-0902">Two-component regulatory system</keyword>
<evidence type="ECO:0000256" key="10">
    <source>
        <dbReference type="ARBA" id="ARBA00023012"/>
    </source>
</evidence>
<dbReference type="Pfam" id="PF00672">
    <property type="entry name" value="HAMP"/>
    <property type="match status" value="1"/>
</dbReference>
<comment type="catalytic activity">
    <reaction evidence="1">
        <text>ATP + protein L-histidine = ADP + protein N-phospho-L-histidine.</text>
        <dbReference type="EC" id="2.7.13.3"/>
    </reaction>
</comment>
<dbReference type="InterPro" id="IPR005467">
    <property type="entry name" value="His_kinase_dom"/>
</dbReference>
<keyword evidence="9" id="KW-0067">ATP-binding</keyword>
<dbReference type="InterPro" id="IPR036097">
    <property type="entry name" value="HisK_dim/P_sf"/>
</dbReference>
<dbReference type="Gene3D" id="3.30.565.10">
    <property type="entry name" value="Histidine kinase-like ATPase, C-terminal domain"/>
    <property type="match status" value="1"/>
</dbReference>
<keyword evidence="11 13" id="KW-0472">Membrane</keyword>
<keyword evidence="13" id="KW-0812">Transmembrane</keyword>
<proteinExistence type="predicted"/>
<dbReference type="Gene3D" id="1.10.287.130">
    <property type="match status" value="1"/>
</dbReference>
<dbReference type="SMART" id="SM00304">
    <property type="entry name" value="HAMP"/>
    <property type="match status" value="1"/>
</dbReference>
<dbReference type="InterPro" id="IPR003594">
    <property type="entry name" value="HATPase_dom"/>
</dbReference>
<evidence type="ECO:0000313" key="16">
    <source>
        <dbReference type="EMBL" id="MFC5530941.1"/>
    </source>
</evidence>
<keyword evidence="5" id="KW-0597">Phosphoprotein</keyword>
<evidence type="ECO:0000256" key="2">
    <source>
        <dbReference type="ARBA" id="ARBA00004651"/>
    </source>
</evidence>
<gene>
    <name evidence="16" type="ORF">ACFPQ4_16040</name>
</gene>
<evidence type="ECO:0000256" key="8">
    <source>
        <dbReference type="ARBA" id="ARBA00022777"/>
    </source>
</evidence>
<feature type="coiled-coil region" evidence="12">
    <location>
        <begin position="242"/>
        <end position="272"/>
    </location>
</feature>
<evidence type="ECO:0000256" key="1">
    <source>
        <dbReference type="ARBA" id="ARBA00000085"/>
    </source>
</evidence>
<dbReference type="EMBL" id="JBHSNC010000048">
    <property type="protein sequence ID" value="MFC5530941.1"/>
    <property type="molecule type" value="Genomic_DNA"/>
</dbReference>
<evidence type="ECO:0000256" key="11">
    <source>
        <dbReference type="ARBA" id="ARBA00023136"/>
    </source>
</evidence>
<keyword evidence="8 16" id="KW-0418">Kinase</keyword>